<reference evidence="1 2" key="1">
    <citation type="submission" date="2013-02" db="EMBL/GenBank/DDBJ databases">
        <title>The Genome Sequence of Enterococcus asini ATCC_700915.</title>
        <authorList>
            <consortium name="The Broad Institute Genome Sequencing Platform"/>
            <consortium name="The Broad Institute Genome Sequencing Center for Infectious Disease"/>
            <person name="Earl A.M."/>
            <person name="Gilmore M.S."/>
            <person name="Lebreton F."/>
            <person name="Walker B."/>
            <person name="Young S.K."/>
            <person name="Zeng Q."/>
            <person name="Gargeya S."/>
            <person name="Fitzgerald M."/>
            <person name="Haas B."/>
            <person name="Abouelleil A."/>
            <person name="Alvarado L."/>
            <person name="Arachchi H.M."/>
            <person name="Berlin A.M."/>
            <person name="Chapman S.B."/>
            <person name="Dewar J."/>
            <person name="Goldberg J."/>
            <person name="Griggs A."/>
            <person name="Gujja S."/>
            <person name="Hansen M."/>
            <person name="Howarth C."/>
            <person name="Imamovic A."/>
            <person name="Larimer J."/>
            <person name="McCowan C."/>
            <person name="Murphy C."/>
            <person name="Neiman D."/>
            <person name="Pearson M."/>
            <person name="Priest M."/>
            <person name="Roberts A."/>
            <person name="Saif S."/>
            <person name="Shea T."/>
            <person name="Sisk P."/>
            <person name="Sykes S."/>
            <person name="Wortman J."/>
            <person name="Nusbaum C."/>
            <person name="Birren B."/>
        </authorList>
    </citation>
    <scope>NUCLEOTIDE SEQUENCE [LARGE SCALE GENOMIC DNA]</scope>
    <source>
        <strain evidence="1 2">ATCC 700915</strain>
    </source>
</reference>
<dbReference type="EMBL" id="AJAP01000012">
    <property type="protein sequence ID" value="EOH86894.1"/>
    <property type="molecule type" value="Genomic_DNA"/>
</dbReference>
<dbReference type="RefSeq" id="WP_010753998.1">
    <property type="nucleotide sequence ID" value="NZ_ASVU01000001.1"/>
</dbReference>
<evidence type="ECO:0008006" key="3">
    <source>
        <dbReference type="Google" id="ProtNLM"/>
    </source>
</evidence>
<sequence>MKKRVPIFLGLSLLTGAIGSIVLKRRQPAVKDYYKQYVGQWAYQKKPHQRPVMITVTPEYKLLFQDRQEPVSIVELSPQRLVFLDRLGYSIIFEYKGEQLTFYDETEGTSYPLNSAEE</sequence>
<dbReference type="eggNOG" id="ENOG5033ARR">
    <property type="taxonomic scope" value="Bacteria"/>
</dbReference>
<dbReference type="OrthoDB" id="2246468at2"/>
<evidence type="ECO:0000313" key="2">
    <source>
        <dbReference type="Proteomes" id="UP000013777"/>
    </source>
</evidence>
<dbReference type="PATRIC" id="fig|1158606.3.peg.1313"/>
<keyword evidence="2" id="KW-1185">Reference proteome</keyword>
<accession>R2SFE6</accession>
<dbReference type="STRING" id="57732.RU94_GL001478"/>
<name>R2SFE6_9ENTE</name>
<organism evidence="1 2">
    <name type="scientific">Enterococcus asini ATCC 700915</name>
    <dbReference type="NCBI Taxonomy" id="1158606"/>
    <lineage>
        <taxon>Bacteria</taxon>
        <taxon>Bacillati</taxon>
        <taxon>Bacillota</taxon>
        <taxon>Bacilli</taxon>
        <taxon>Lactobacillales</taxon>
        <taxon>Enterococcaceae</taxon>
        <taxon>Enterococcus</taxon>
    </lineage>
</organism>
<dbReference type="InterPro" id="IPR032254">
    <property type="entry name" value="DUF4828"/>
</dbReference>
<dbReference type="Proteomes" id="UP000013777">
    <property type="component" value="Unassembled WGS sequence"/>
</dbReference>
<proteinExistence type="predicted"/>
<dbReference type="GeneID" id="78365403"/>
<dbReference type="Pfam" id="PF16110">
    <property type="entry name" value="DUF4828"/>
    <property type="match status" value="1"/>
</dbReference>
<protein>
    <recommendedName>
        <fullName evidence="3">DUF4828 domain-containing protein</fullName>
    </recommendedName>
</protein>
<dbReference type="AlphaFoldDB" id="R2SFE6"/>
<evidence type="ECO:0000313" key="1">
    <source>
        <dbReference type="EMBL" id="EOH86894.1"/>
    </source>
</evidence>
<dbReference type="HOGENOM" id="CLU_164577_1_0_9"/>
<comment type="caution">
    <text evidence="1">The sequence shown here is derived from an EMBL/GenBank/DDBJ whole genome shotgun (WGS) entry which is preliminary data.</text>
</comment>
<gene>
    <name evidence="1" type="ORF">UAS_01357</name>
</gene>